<dbReference type="PRINTS" id="PR00455">
    <property type="entry name" value="HTHTETR"/>
</dbReference>
<name>A0ABM7F167_9ACTN</name>
<feature type="domain" description="HTH tetR-type" evidence="5">
    <location>
        <begin position="81"/>
        <end position="141"/>
    </location>
</feature>
<reference evidence="6 7" key="2">
    <citation type="journal article" date="2023" name="ChemBioChem">
        <title>Acyltransferase Domain Exchange between Two Independent Type I Polyketide Synthases in the Same Producer Strain of Macrolide Antibiotics.</title>
        <authorList>
            <person name="Kudo F."/>
            <person name="Kishikawa K."/>
            <person name="Tsuboi K."/>
            <person name="Kido T."/>
            <person name="Usui T."/>
            <person name="Hashimoto J."/>
            <person name="Shin-Ya K."/>
            <person name="Miyanaga A."/>
            <person name="Eguchi T."/>
        </authorList>
    </citation>
    <scope>NUCLEOTIDE SEQUENCE [LARGE SCALE GENOMIC DNA]</scope>
    <source>
        <strain evidence="6 7">A-8890</strain>
    </source>
</reference>
<dbReference type="PROSITE" id="PS50977">
    <property type="entry name" value="HTH_TETR_2"/>
    <property type="match status" value="1"/>
</dbReference>
<evidence type="ECO:0000313" key="7">
    <source>
        <dbReference type="Proteomes" id="UP001321542"/>
    </source>
</evidence>
<dbReference type="InterPro" id="IPR050109">
    <property type="entry name" value="HTH-type_TetR-like_transc_reg"/>
</dbReference>
<dbReference type="InterPro" id="IPR001647">
    <property type="entry name" value="HTH_TetR"/>
</dbReference>
<evidence type="ECO:0000256" key="2">
    <source>
        <dbReference type="ARBA" id="ARBA00023125"/>
    </source>
</evidence>
<dbReference type="InterPro" id="IPR023772">
    <property type="entry name" value="DNA-bd_HTH_TetR-type_CS"/>
</dbReference>
<keyword evidence="3" id="KW-0804">Transcription</keyword>
<dbReference type="PANTHER" id="PTHR30055">
    <property type="entry name" value="HTH-TYPE TRANSCRIPTIONAL REGULATOR RUTR"/>
    <property type="match status" value="1"/>
</dbReference>
<keyword evidence="1" id="KW-0805">Transcription regulation</keyword>
<keyword evidence="7" id="KW-1185">Reference proteome</keyword>
<feature type="DNA-binding region" description="H-T-H motif" evidence="4">
    <location>
        <begin position="104"/>
        <end position="123"/>
    </location>
</feature>
<dbReference type="SUPFAM" id="SSF46689">
    <property type="entry name" value="Homeodomain-like"/>
    <property type="match status" value="1"/>
</dbReference>
<dbReference type="EMBL" id="AP018448">
    <property type="protein sequence ID" value="BBC29474.1"/>
    <property type="molecule type" value="Genomic_DNA"/>
</dbReference>
<protein>
    <recommendedName>
        <fullName evidence="5">HTH tetR-type domain-containing protein</fullName>
    </recommendedName>
</protein>
<dbReference type="Proteomes" id="UP001321542">
    <property type="component" value="Chromosome"/>
</dbReference>
<gene>
    <name evidence="6" type="ORF">SGFS_007680</name>
</gene>
<keyword evidence="2 4" id="KW-0238">DNA-binding</keyword>
<accession>A0ABM7F167</accession>
<reference evidence="6 7" key="1">
    <citation type="journal article" date="2010" name="ChemBioChem">
        <title>Cloning and characterization of the biosynthetic gene cluster of 16-membered macrolide antibiotic FD-891: involvement of a dual functional cytochrome P450 monooxygenase catalyzing epoxidation and hydroxylation.</title>
        <authorList>
            <person name="Kudo F."/>
            <person name="Motegi A."/>
            <person name="Mizoue K."/>
            <person name="Eguchi T."/>
        </authorList>
    </citation>
    <scope>NUCLEOTIDE SEQUENCE [LARGE SCALE GENOMIC DNA]</scope>
    <source>
        <strain evidence="6 7">A-8890</strain>
    </source>
</reference>
<dbReference type="Gene3D" id="1.10.357.10">
    <property type="entry name" value="Tetracycline Repressor, domain 2"/>
    <property type="match status" value="1"/>
</dbReference>
<dbReference type="PROSITE" id="PS01081">
    <property type="entry name" value="HTH_TETR_1"/>
    <property type="match status" value="1"/>
</dbReference>
<evidence type="ECO:0000256" key="1">
    <source>
        <dbReference type="ARBA" id="ARBA00023015"/>
    </source>
</evidence>
<evidence type="ECO:0000256" key="3">
    <source>
        <dbReference type="ARBA" id="ARBA00023163"/>
    </source>
</evidence>
<dbReference type="PANTHER" id="PTHR30055:SF234">
    <property type="entry name" value="HTH-TYPE TRANSCRIPTIONAL REGULATOR BETI"/>
    <property type="match status" value="1"/>
</dbReference>
<dbReference type="InterPro" id="IPR009057">
    <property type="entry name" value="Homeodomain-like_sf"/>
</dbReference>
<proteinExistence type="predicted"/>
<dbReference type="Pfam" id="PF00440">
    <property type="entry name" value="TetR_N"/>
    <property type="match status" value="1"/>
</dbReference>
<evidence type="ECO:0000313" key="6">
    <source>
        <dbReference type="EMBL" id="BBC29474.1"/>
    </source>
</evidence>
<sequence length="275" mass="30095">MLIPDFAQAMTVASRVGERGVPVDAPLEGAEDSKALIATWNRHPDNLWTPAAPPPEPCPGRRRLPFMRDVSGTGLRELKRRRMYQEVSEIAVRLFLERGFDAVSVAEVAAAAEISKPTLFRYFPSKEDLVLHQIADHEEESARVVVAREEGVGPLPALRRHFLAGLAACDPVTGLNDHPAVRAFYDMLYGTPSLVARLHGYLERSETALAEVLGGGLDARLAAGQIIAVRRILAEENWRRIVAGEAVEDVRRDAEAAAERAFAVLEAGLPGLRRA</sequence>
<evidence type="ECO:0000256" key="4">
    <source>
        <dbReference type="PROSITE-ProRule" id="PRU00335"/>
    </source>
</evidence>
<organism evidence="6 7">
    <name type="scientific">Streptomyces graminofaciens</name>
    <dbReference type="NCBI Taxonomy" id="68212"/>
    <lineage>
        <taxon>Bacteria</taxon>
        <taxon>Bacillati</taxon>
        <taxon>Actinomycetota</taxon>
        <taxon>Actinomycetes</taxon>
        <taxon>Kitasatosporales</taxon>
        <taxon>Streptomycetaceae</taxon>
        <taxon>Streptomyces</taxon>
    </lineage>
</organism>
<evidence type="ECO:0000259" key="5">
    <source>
        <dbReference type="PROSITE" id="PS50977"/>
    </source>
</evidence>